<reference evidence="1" key="1">
    <citation type="submission" date="2023-05" db="EMBL/GenBank/DDBJ databases">
        <authorList>
            <person name="Stuckert A."/>
        </authorList>
    </citation>
    <scope>NUCLEOTIDE SEQUENCE</scope>
</reference>
<dbReference type="Proteomes" id="UP001162483">
    <property type="component" value="Unassembled WGS sequence"/>
</dbReference>
<accession>A0ABN9CFE6</accession>
<organism evidence="1 2">
    <name type="scientific">Staurois parvus</name>
    <dbReference type="NCBI Taxonomy" id="386267"/>
    <lineage>
        <taxon>Eukaryota</taxon>
        <taxon>Metazoa</taxon>
        <taxon>Chordata</taxon>
        <taxon>Craniata</taxon>
        <taxon>Vertebrata</taxon>
        <taxon>Euteleostomi</taxon>
        <taxon>Amphibia</taxon>
        <taxon>Batrachia</taxon>
        <taxon>Anura</taxon>
        <taxon>Neobatrachia</taxon>
        <taxon>Ranoidea</taxon>
        <taxon>Ranidae</taxon>
        <taxon>Staurois</taxon>
    </lineage>
</organism>
<name>A0ABN9CFE6_9NEOB</name>
<dbReference type="EMBL" id="CATNWA010009329">
    <property type="protein sequence ID" value="CAI9557852.1"/>
    <property type="molecule type" value="Genomic_DNA"/>
</dbReference>
<evidence type="ECO:0000313" key="2">
    <source>
        <dbReference type="Proteomes" id="UP001162483"/>
    </source>
</evidence>
<sequence length="94" mass="9740">MMGHYLSGIPAATGSAQAQCTAPCQNAGTETWPSAAREFAHAQWGPAGARVAPMAAQGGRALGTPGQWSASGTAWWSLTLFLPLIPMMGHYSSH</sequence>
<comment type="caution">
    <text evidence="1">The sequence shown here is derived from an EMBL/GenBank/DDBJ whole genome shotgun (WGS) entry which is preliminary data.</text>
</comment>
<protein>
    <submittedName>
        <fullName evidence="1">Uncharacterized protein</fullName>
    </submittedName>
</protein>
<evidence type="ECO:0000313" key="1">
    <source>
        <dbReference type="EMBL" id="CAI9557852.1"/>
    </source>
</evidence>
<keyword evidence="2" id="KW-1185">Reference proteome</keyword>
<gene>
    <name evidence="1" type="ORF">SPARVUS_LOCUS4779162</name>
</gene>
<proteinExistence type="predicted"/>